<keyword evidence="10" id="KW-1185">Reference proteome</keyword>
<dbReference type="HAMAP" id="MF_00378">
    <property type="entry name" value="Exonuc_7_L"/>
    <property type="match status" value="1"/>
</dbReference>
<evidence type="ECO:0000256" key="2">
    <source>
        <dbReference type="ARBA" id="ARBA00022722"/>
    </source>
</evidence>
<evidence type="ECO:0000313" key="9">
    <source>
        <dbReference type="EMBL" id="RXZ53219.1"/>
    </source>
</evidence>
<dbReference type="CDD" id="cd04489">
    <property type="entry name" value="ExoVII_LU_OBF"/>
    <property type="match status" value="1"/>
</dbReference>
<dbReference type="EMBL" id="SDPW01000001">
    <property type="protein sequence ID" value="RXZ53219.1"/>
    <property type="molecule type" value="Genomic_DNA"/>
</dbReference>
<feature type="domain" description="Exonuclease VII large subunit C-terminal" evidence="7">
    <location>
        <begin position="124"/>
        <end position="480"/>
    </location>
</feature>
<evidence type="ECO:0000313" key="10">
    <source>
        <dbReference type="Proteomes" id="UP000293345"/>
    </source>
</evidence>
<dbReference type="Pfam" id="PF13742">
    <property type="entry name" value="tRNA_anti_2"/>
    <property type="match status" value="1"/>
</dbReference>
<dbReference type="PANTHER" id="PTHR30008">
    <property type="entry name" value="EXODEOXYRIBONUCLEASE 7 LARGE SUBUNIT"/>
    <property type="match status" value="1"/>
</dbReference>
<comment type="similarity">
    <text evidence="5 6">Belongs to the XseA family.</text>
</comment>
<feature type="domain" description="OB-fold nucleic acid binding" evidence="8">
    <location>
        <begin position="10"/>
        <end position="99"/>
    </location>
</feature>
<name>A0A4Q2JW53_9ACTN</name>
<comment type="function">
    <text evidence="5">Bidirectionally degrades single-stranded DNA into large acid-insoluble oligonucleotides, which are then degraded further into small acid-soluble oligonucleotides.</text>
</comment>
<evidence type="ECO:0000259" key="8">
    <source>
        <dbReference type="Pfam" id="PF13742"/>
    </source>
</evidence>
<dbReference type="GO" id="GO:0008855">
    <property type="term" value="F:exodeoxyribonuclease VII activity"/>
    <property type="evidence" value="ECO:0007669"/>
    <property type="project" value="UniProtKB-UniRule"/>
</dbReference>
<proteinExistence type="inferred from homology"/>
<comment type="caution">
    <text evidence="9">The sequence shown here is derived from an EMBL/GenBank/DDBJ whole genome shotgun (WGS) entry which is preliminary data.</text>
</comment>
<evidence type="ECO:0000259" key="7">
    <source>
        <dbReference type="Pfam" id="PF02601"/>
    </source>
</evidence>
<evidence type="ECO:0000256" key="6">
    <source>
        <dbReference type="RuleBase" id="RU004355"/>
    </source>
</evidence>
<keyword evidence="1 5" id="KW-0963">Cytoplasm</keyword>
<organism evidence="9 10">
    <name type="scientific">Senegalimassilia faecalis</name>
    <dbReference type="NCBI Taxonomy" id="2509433"/>
    <lineage>
        <taxon>Bacteria</taxon>
        <taxon>Bacillati</taxon>
        <taxon>Actinomycetota</taxon>
        <taxon>Coriobacteriia</taxon>
        <taxon>Coriobacteriales</taxon>
        <taxon>Coriobacteriaceae</taxon>
        <taxon>Senegalimassilia</taxon>
    </lineage>
</organism>
<accession>A0A4Q2JW53</accession>
<dbReference type="Pfam" id="PF02601">
    <property type="entry name" value="Exonuc_VII_L"/>
    <property type="match status" value="1"/>
</dbReference>
<evidence type="ECO:0000256" key="4">
    <source>
        <dbReference type="ARBA" id="ARBA00022839"/>
    </source>
</evidence>
<dbReference type="EC" id="3.1.11.6" evidence="5"/>
<dbReference type="GO" id="GO:0003676">
    <property type="term" value="F:nucleic acid binding"/>
    <property type="evidence" value="ECO:0007669"/>
    <property type="project" value="InterPro"/>
</dbReference>
<dbReference type="GO" id="GO:0009318">
    <property type="term" value="C:exodeoxyribonuclease VII complex"/>
    <property type="evidence" value="ECO:0007669"/>
    <property type="project" value="UniProtKB-UniRule"/>
</dbReference>
<dbReference type="GO" id="GO:0005737">
    <property type="term" value="C:cytoplasm"/>
    <property type="evidence" value="ECO:0007669"/>
    <property type="project" value="UniProtKB-SubCell"/>
</dbReference>
<dbReference type="InterPro" id="IPR003753">
    <property type="entry name" value="Exonuc_VII_L"/>
</dbReference>
<sequence length="498" mass="52526">MTNSERPALSVSAAMALAKGALEGVTVRLVGEVSELSNKPGYKAVYFTVKDKSASLPCMMWNNRYRAAGVQMRVGQLVELTGRFTLYAAKGRMNFDVFSVALAGEGNLRLQVANLARKLSAEGLMDPARKLPIPVFPLTIGLVTSPRGDAVHDVLRTLRRRFPVARVLLAGVAVEGPQAPAGIVEGMRAVVHAGAEVVLVVRGGGSYEDLMPFNDEFLARMIVKCPVPVVTGIGHEPDTSIADMVADLRASTPTAAAEKVSPARESLDALFAARTGSLSACAQRSIEHAAARLGRAAAHPVFRDSNALLAAPAMGLDVAADRLSRALPASLDKDRLQVARMQERLATALPNAVNEDAVALGHLKDRFARVLPVGVASVAQLVEHDRERLVRALPAATRALSSDLAHARQRLVGVGGSLTQPYRQQFGVAAAQLDALSPLAVLGRGYAIARNEEGAVVKHVAAAPVGSRVDVSVSDGVLACRVEAHATASQQTDSRKDA</sequence>
<dbReference type="InterPro" id="IPR020579">
    <property type="entry name" value="Exonuc_VII_lsu_C"/>
</dbReference>
<gene>
    <name evidence="5 9" type="primary">xseA</name>
    <name evidence="9" type="ORF">ET524_00900</name>
</gene>
<dbReference type="InterPro" id="IPR025824">
    <property type="entry name" value="OB-fold_nuc-bd_dom"/>
</dbReference>
<dbReference type="PANTHER" id="PTHR30008:SF0">
    <property type="entry name" value="EXODEOXYRIBONUCLEASE 7 LARGE SUBUNIT"/>
    <property type="match status" value="1"/>
</dbReference>
<protein>
    <recommendedName>
        <fullName evidence="5">Exodeoxyribonuclease 7 large subunit</fullName>
        <ecNumber evidence="5">3.1.11.6</ecNumber>
    </recommendedName>
    <alternativeName>
        <fullName evidence="5">Exodeoxyribonuclease VII large subunit</fullName>
        <shortName evidence="5">Exonuclease VII large subunit</shortName>
    </alternativeName>
</protein>
<keyword evidence="4 5" id="KW-0269">Exonuclease</keyword>
<dbReference type="Proteomes" id="UP000293345">
    <property type="component" value="Unassembled WGS sequence"/>
</dbReference>
<evidence type="ECO:0000256" key="3">
    <source>
        <dbReference type="ARBA" id="ARBA00022801"/>
    </source>
</evidence>
<evidence type="ECO:0000256" key="5">
    <source>
        <dbReference type="HAMAP-Rule" id="MF_00378"/>
    </source>
</evidence>
<dbReference type="AlphaFoldDB" id="A0A4Q2JW53"/>
<comment type="catalytic activity">
    <reaction evidence="5 6">
        <text>Exonucleolytic cleavage in either 5'- to 3'- or 3'- to 5'-direction to yield nucleoside 5'-phosphates.</text>
        <dbReference type="EC" id="3.1.11.6"/>
    </reaction>
</comment>
<dbReference type="GO" id="GO:0006308">
    <property type="term" value="P:DNA catabolic process"/>
    <property type="evidence" value="ECO:0007669"/>
    <property type="project" value="UniProtKB-UniRule"/>
</dbReference>
<comment type="subcellular location">
    <subcellularLocation>
        <location evidence="5 6">Cytoplasm</location>
    </subcellularLocation>
</comment>
<reference evidence="9 10" key="1">
    <citation type="submission" date="2019-01" db="EMBL/GenBank/DDBJ databases">
        <title>Senegalimassilia sp. nov. KGMB04484 isolated human feces.</title>
        <authorList>
            <person name="Han K.-I."/>
            <person name="Kim J.-S."/>
            <person name="Lee K.C."/>
            <person name="Suh M.K."/>
            <person name="Eom M.K."/>
            <person name="Lee J.H."/>
            <person name="Park S.-H."/>
            <person name="Kang S.W."/>
            <person name="Park J.-E."/>
            <person name="Oh B.S."/>
            <person name="Yu S.Y."/>
            <person name="Choi S.-H."/>
            <person name="Lee D.H."/>
            <person name="Yoon H."/>
            <person name="Kim B.-Y."/>
            <person name="Lee J.H."/>
            <person name="Lee J.-S."/>
        </authorList>
    </citation>
    <scope>NUCLEOTIDE SEQUENCE [LARGE SCALE GENOMIC DNA]</scope>
    <source>
        <strain evidence="9 10">KGMB04484</strain>
    </source>
</reference>
<comment type="subunit">
    <text evidence="5">Heterooligomer composed of large and small subunits.</text>
</comment>
<keyword evidence="2 5" id="KW-0540">Nuclease</keyword>
<dbReference type="OrthoDB" id="9802795at2"/>
<dbReference type="RefSeq" id="WP_129422950.1">
    <property type="nucleotide sequence ID" value="NZ_SDPW01000001.1"/>
</dbReference>
<dbReference type="NCBIfam" id="TIGR00237">
    <property type="entry name" value="xseA"/>
    <property type="match status" value="1"/>
</dbReference>
<evidence type="ECO:0000256" key="1">
    <source>
        <dbReference type="ARBA" id="ARBA00022490"/>
    </source>
</evidence>
<keyword evidence="3 5" id="KW-0378">Hydrolase</keyword>